<dbReference type="GO" id="GO:0055085">
    <property type="term" value="P:transmembrane transport"/>
    <property type="evidence" value="ECO:0007669"/>
    <property type="project" value="InterPro"/>
</dbReference>
<feature type="transmembrane region" description="Helical" evidence="7">
    <location>
        <begin position="161"/>
        <end position="180"/>
    </location>
</feature>
<dbReference type="EMBL" id="VIVK01000001">
    <property type="protein sequence ID" value="TWD82899.1"/>
    <property type="molecule type" value="Genomic_DNA"/>
</dbReference>
<dbReference type="CDD" id="cd06261">
    <property type="entry name" value="TM_PBP2"/>
    <property type="match status" value="1"/>
</dbReference>
<feature type="transmembrane region" description="Helical" evidence="7">
    <location>
        <begin position="192"/>
        <end position="213"/>
    </location>
</feature>
<dbReference type="AlphaFoldDB" id="A0A561BVJ1"/>
<gene>
    <name evidence="10" type="ORF">FB561_4045</name>
</gene>
<name>A0A561BVJ1_9ACTN</name>
<evidence type="ECO:0000256" key="3">
    <source>
        <dbReference type="ARBA" id="ARBA00022475"/>
    </source>
</evidence>
<comment type="caution">
    <text evidence="10">The sequence shown here is derived from an EMBL/GenBank/DDBJ whole genome shotgun (WGS) entry which is preliminary data.</text>
</comment>
<evidence type="ECO:0000256" key="2">
    <source>
        <dbReference type="ARBA" id="ARBA00022448"/>
    </source>
</evidence>
<keyword evidence="11" id="KW-1185">Reference proteome</keyword>
<dbReference type="RefSeq" id="WP_238334921.1">
    <property type="nucleotide sequence ID" value="NZ_VIVK01000001.1"/>
</dbReference>
<evidence type="ECO:0000256" key="8">
    <source>
        <dbReference type="SAM" id="MobiDB-lite"/>
    </source>
</evidence>
<keyword evidence="2 7" id="KW-0813">Transport</keyword>
<dbReference type="Proteomes" id="UP000318380">
    <property type="component" value="Unassembled WGS sequence"/>
</dbReference>
<protein>
    <submittedName>
        <fullName evidence="10">Carbohydrate ABC transporter membrane protein 2 (CUT1 family)</fullName>
    </submittedName>
</protein>
<feature type="transmembrane region" description="Helical" evidence="7">
    <location>
        <begin position="307"/>
        <end position="327"/>
    </location>
</feature>
<evidence type="ECO:0000313" key="11">
    <source>
        <dbReference type="Proteomes" id="UP000318380"/>
    </source>
</evidence>
<evidence type="ECO:0000256" key="1">
    <source>
        <dbReference type="ARBA" id="ARBA00004651"/>
    </source>
</evidence>
<feature type="transmembrane region" description="Helical" evidence="7">
    <location>
        <begin position="61"/>
        <end position="82"/>
    </location>
</feature>
<dbReference type="Pfam" id="PF00528">
    <property type="entry name" value="BPD_transp_1"/>
    <property type="match status" value="1"/>
</dbReference>
<keyword evidence="6 7" id="KW-0472">Membrane</keyword>
<proteinExistence type="inferred from homology"/>
<evidence type="ECO:0000256" key="4">
    <source>
        <dbReference type="ARBA" id="ARBA00022692"/>
    </source>
</evidence>
<dbReference type="SUPFAM" id="SSF161098">
    <property type="entry name" value="MetI-like"/>
    <property type="match status" value="1"/>
</dbReference>
<dbReference type="InterPro" id="IPR000515">
    <property type="entry name" value="MetI-like"/>
</dbReference>
<evidence type="ECO:0000313" key="10">
    <source>
        <dbReference type="EMBL" id="TWD82899.1"/>
    </source>
</evidence>
<evidence type="ECO:0000259" key="9">
    <source>
        <dbReference type="PROSITE" id="PS50928"/>
    </source>
</evidence>
<dbReference type="PANTHER" id="PTHR43744:SF9">
    <property type="entry name" value="POLYGALACTURONAN_RHAMNOGALACTURONAN TRANSPORT SYSTEM PERMEASE PROTEIN YTCP"/>
    <property type="match status" value="1"/>
</dbReference>
<feature type="transmembrane region" description="Helical" evidence="7">
    <location>
        <begin position="234"/>
        <end position="256"/>
    </location>
</feature>
<evidence type="ECO:0000256" key="6">
    <source>
        <dbReference type="ARBA" id="ARBA00023136"/>
    </source>
</evidence>
<comment type="subcellular location">
    <subcellularLocation>
        <location evidence="1 7">Cell membrane</location>
        <topology evidence="1 7">Multi-pass membrane protein</topology>
    </subcellularLocation>
</comment>
<feature type="transmembrane region" description="Helical" evidence="7">
    <location>
        <begin position="126"/>
        <end position="149"/>
    </location>
</feature>
<dbReference type="GO" id="GO:0005886">
    <property type="term" value="C:plasma membrane"/>
    <property type="evidence" value="ECO:0007669"/>
    <property type="project" value="UniProtKB-SubCell"/>
</dbReference>
<comment type="similarity">
    <text evidence="7">Belongs to the binding-protein-dependent transport system permease family.</text>
</comment>
<keyword evidence="4 7" id="KW-0812">Transmembrane</keyword>
<reference evidence="10 11" key="1">
    <citation type="submission" date="2019-06" db="EMBL/GenBank/DDBJ databases">
        <title>Sequencing the genomes of 1000 actinobacteria strains.</title>
        <authorList>
            <person name="Klenk H.-P."/>
        </authorList>
    </citation>
    <scope>NUCLEOTIDE SEQUENCE [LARGE SCALE GENOMIC DNA]</scope>
    <source>
        <strain evidence="10 11">DSM 24683</strain>
    </source>
</reference>
<keyword evidence="5 7" id="KW-1133">Transmembrane helix</keyword>
<evidence type="ECO:0000256" key="7">
    <source>
        <dbReference type="RuleBase" id="RU363032"/>
    </source>
</evidence>
<dbReference type="PROSITE" id="PS50928">
    <property type="entry name" value="ABC_TM1"/>
    <property type="match status" value="1"/>
</dbReference>
<feature type="domain" description="ABC transmembrane type-1" evidence="9">
    <location>
        <begin position="127"/>
        <end position="321"/>
    </location>
</feature>
<feature type="compositionally biased region" description="Basic residues" evidence="8">
    <location>
        <begin position="32"/>
        <end position="49"/>
    </location>
</feature>
<feature type="region of interest" description="Disordered" evidence="8">
    <location>
        <begin position="1"/>
        <end position="56"/>
    </location>
</feature>
<organism evidence="10 11">
    <name type="scientific">Kribbella amoyensis</name>
    <dbReference type="NCBI Taxonomy" id="996641"/>
    <lineage>
        <taxon>Bacteria</taxon>
        <taxon>Bacillati</taxon>
        <taxon>Actinomycetota</taxon>
        <taxon>Actinomycetes</taxon>
        <taxon>Propionibacteriales</taxon>
        <taxon>Kribbellaceae</taxon>
        <taxon>Kribbella</taxon>
    </lineage>
</organism>
<evidence type="ECO:0000256" key="5">
    <source>
        <dbReference type="ARBA" id="ARBA00022989"/>
    </source>
</evidence>
<dbReference type="PANTHER" id="PTHR43744">
    <property type="entry name" value="ABC TRANSPORTER PERMEASE PROTEIN MG189-RELATED-RELATED"/>
    <property type="match status" value="1"/>
</dbReference>
<keyword evidence="3" id="KW-1003">Cell membrane</keyword>
<dbReference type="Gene3D" id="1.10.3720.10">
    <property type="entry name" value="MetI-like"/>
    <property type="match status" value="1"/>
</dbReference>
<accession>A0A561BVJ1</accession>
<sequence length="342" mass="36291">MSLRTEHPDAAAGPGTTQVNGQAGGAADHAAGRHGRRRADRSTKARRPSNRPPWMEPPSRFGLAAKAVAIVVVCLVVLYPFVNIVATSFAGEPEIVRRGGIIPLFPSEPTLAAYRTIFAGGVVSHALLVSAGITVIGTVLNLVVTIGLAYGLSRPIVAGRFVLTTVLFTMLFGAGIIPNFLLVKQLGLYDSYAALVIPGLVSAFNFLVLRNFFQNIPEELIDSARIDGAGDLAILVRIVLPLSKAVLAVVALFYAVGHWNAFFNALLYLSDTNKWPLPLVLRLYVLQGQPVGAGAESPGEAVASIQALQMAVVVVALVPILCVYPFLQRYFTKGVLTGAIKG</sequence>
<dbReference type="InterPro" id="IPR035906">
    <property type="entry name" value="MetI-like_sf"/>
</dbReference>